<evidence type="ECO:0000256" key="3">
    <source>
        <dbReference type="ARBA" id="ARBA00022454"/>
    </source>
</evidence>
<dbReference type="CTD" id="6419"/>
<dbReference type="GeneID" id="103084286"/>
<dbReference type="InterPro" id="IPR046341">
    <property type="entry name" value="SET_dom_sf"/>
</dbReference>
<keyword evidence="5" id="KW-0808">Transferase</keyword>
<dbReference type="GO" id="GO:0005634">
    <property type="term" value="C:nucleus"/>
    <property type="evidence" value="ECO:0007669"/>
    <property type="project" value="UniProtKB-SubCell"/>
</dbReference>
<evidence type="ECO:0000256" key="4">
    <source>
        <dbReference type="ARBA" id="ARBA00022603"/>
    </source>
</evidence>
<keyword evidence="18" id="KW-1185">Reference proteome</keyword>
<dbReference type="PROSITE" id="PS50868">
    <property type="entry name" value="POST_SET"/>
    <property type="match status" value="1"/>
</dbReference>
<feature type="region of interest" description="Disordered" evidence="14">
    <location>
        <begin position="26"/>
        <end position="49"/>
    </location>
</feature>
<dbReference type="RefSeq" id="XP_007450103.1">
    <property type="nucleotide sequence ID" value="XM_007450041.1"/>
</dbReference>
<evidence type="ECO:0000256" key="14">
    <source>
        <dbReference type="SAM" id="MobiDB-lite"/>
    </source>
</evidence>
<evidence type="ECO:0000259" key="15">
    <source>
        <dbReference type="PROSITE" id="PS50280"/>
    </source>
</evidence>
<reference evidence="19" key="1">
    <citation type="submission" date="2025-08" db="UniProtKB">
        <authorList>
            <consortium name="RefSeq"/>
        </authorList>
    </citation>
    <scope>IDENTIFICATION</scope>
</reference>
<dbReference type="AlphaFoldDB" id="A0A340WKL2"/>
<keyword evidence="10" id="KW-0539">Nucleus</keyword>
<dbReference type="InParanoid" id="A0A340WKL2"/>
<evidence type="ECO:0000256" key="11">
    <source>
        <dbReference type="ARBA" id="ARBA00050654"/>
    </source>
</evidence>
<dbReference type="Gene3D" id="2.170.270.10">
    <property type="entry name" value="SET domain"/>
    <property type="match status" value="1"/>
</dbReference>
<protein>
    <recommendedName>
        <fullName evidence="13">Histone-lysine N-methyltransferase SETMAR</fullName>
        <ecNumber evidence="12">2.1.1.357</ecNumber>
    </recommendedName>
</protein>
<dbReference type="CDD" id="cd10544">
    <property type="entry name" value="SET_SETMAR"/>
    <property type="match status" value="1"/>
</dbReference>
<evidence type="ECO:0000313" key="18">
    <source>
        <dbReference type="Proteomes" id="UP000265300"/>
    </source>
</evidence>
<dbReference type="GO" id="GO:0008270">
    <property type="term" value="F:zinc ion binding"/>
    <property type="evidence" value="ECO:0007669"/>
    <property type="project" value="InterPro"/>
</dbReference>
<dbReference type="OrthoDB" id="616263at2759"/>
<dbReference type="STRING" id="118797.A0A340WKL2"/>
<dbReference type="Pfam" id="PF05033">
    <property type="entry name" value="Pre-SET"/>
    <property type="match status" value="1"/>
</dbReference>
<dbReference type="GO" id="GO:0140954">
    <property type="term" value="F:histone H3K36 dimethyltransferase activity"/>
    <property type="evidence" value="ECO:0007669"/>
    <property type="project" value="UniProtKB-EC"/>
</dbReference>
<evidence type="ECO:0000259" key="17">
    <source>
        <dbReference type="PROSITE" id="PS50868"/>
    </source>
</evidence>
<dbReference type="InterPro" id="IPR050973">
    <property type="entry name" value="H3K9_Histone-Lys_N-MTase"/>
</dbReference>
<evidence type="ECO:0000256" key="2">
    <source>
        <dbReference type="ARBA" id="ARBA00004286"/>
    </source>
</evidence>
<evidence type="ECO:0000256" key="12">
    <source>
        <dbReference type="ARBA" id="ARBA00066810"/>
    </source>
</evidence>
<dbReference type="GO" id="GO:0032259">
    <property type="term" value="P:methylation"/>
    <property type="evidence" value="ECO:0007669"/>
    <property type="project" value="UniProtKB-KW"/>
</dbReference>
<feature type="domain" description="SET" evidence="15">
    <location>
        <begin position="126"/>
        <end position="250"/>
    </location>
</feature>
<dbReference type="SUPFAM" id="SSF82199">
    <property type="entry name" value="SET domain"/>
    <property type="match status" value="1"/>
</dbReference>
<dbReference type="InterPro" id="IPR007728">
    <property type="entry name" value="Pre-SET_dom"/>
</dbReference>
<evidence type="ECO:0000313" key="19">
    <source>
        <dbReference type="RefSeq" id="XP_007450103.1"/>
    </source>
</evidence>
<comment type="subcellular location">
    <subcellularLocation>
        <location evidence="2">Chromosome</location>
    </subcellularLocation>
    <subcellularLocation>
        <location evidence="1">Nucleus</location>
    </subcellularLocation>
</comment>
<dbReference type="InterPro" id="IPR001214">
    <property type="entry name" value="SET_dom"/>
</dbReference>
<keyword evidence="4" id="KW-0489">Methyltransferase</keyword>
<organism evidence="18 19">
    <name type="scientific">Lipotes vexillifer</name>
    <name type="common">Yangtze river dolphin</name>
    <dbReference type="NCBI Taxonomy" id="118797"/>
    <lineage>
        <taxon>Eukaryota</taxon>
        <taxon>Metazoa</taxon>
        <taxon>Chordata</taxon>
        <taxon>Craniata</taxon>
        <taxon>Vertebrata</taxon>
        <taxon>Euteleostomi</taxon>
        <taxon>Mammalia</taxon>
        <taxon>Eutheria</taxon>
        <taxon>Laurasiatheria</taxon>
        <taxon>Artiodactyla</taxon>
        <taxon>Whippomorpha</taxon>
        <taxon>Cetacea</taxon>
        <taxon>Odontoceti</taxon>
        <taxon>Lipotidae</taxon>
        <taxon>Lipotes</taxon>
    </lineage>
</organism>
<proteinExistence type="predicted"/>
<evidence type="ECO:0000256" key="7">
    <source>
        <dbReference type="ARBA" id="ARBA00022723"/>
    </source>
</evidence>
<keyword evidence="8" id="KW-0862">Zinc</keyword>
<dbReference type="GO" id="GO:0005694">
    <property type="term" value="C:chromosome"/>
    <property type="evidence" value="ECO:0007669"/>
    <property type="project" value="UniProtKB-SubCell"/>
</dbReference>
<dbReference type="PANTHER" id="PTHR46223:SF3">
    <property type="entry name" value="HISTONE-LYSINE N-METHYLTRANSFERASE SET-23"/>
    <property type="match status" value="1"/>
</dbReference>
<keyword evidence="3" id="KW-0158">Chromosome</keyword>
<dbReference type="PROSITE" id="PS50280">
    <property type="entry name" value="SET"/>
    <property type="match status" value="1"/>
</dbReference>
<evidence type="ECO:0000256" key="1">
    <source>
        <dbReference type="ARBA" id="ARBA00004123"/>
    </source>
</evidence>
<evidence type="ECO:0000259" key="16">
    <source>
        <dbReference type="PROSITE" id="PS50867"/>
    </source>
</evidence>
<dbReference type="Pfam" id="PF00856">
    <property type="entry name" value="SET"/>
    <property type="match status" value="1"/>
</dbReference>
<comment type="catalytic activity">
    <reaction evidence="11">
        <text>L-lysyl(36)-[histone H3] + 2 S-adenosyl-L-methionine = N(6),N(6)-dimethyl-L-lysyl(36)-[histone H3] + 2 S-adenosyl-L-homocysteine + 2 H(+)</text>
        <dbReference type="Rhea" id="RHEA:60308"/>
        <dbReference type="Rhea" id="RHEA-COMP:9785"/>
        <dbReference type="Rhea" id="RHEA-COMP:9787"/>
        <dbReference type="ChEBI" id="CHEBI:15378"/>
        <dbReference type="ChEBI" id="CHEBI:29969"/>
        <dbReference type="ChEBI" id="CHEBI:57856"/>
        <dbReference type="ChEBI" id="CHEBI:59789"/>
        <dbReference type="ChEBI" id="CHEBI:61976"/>
        <dbReference type="EC" id="2.1.1.357"/>
    </reaction>
</comment>
<evidence type="ECO:0000256" key="9">
    <source>
        <dbReference type="ARBA" id="ARBA00022853"/>
    </source>
</evidence>
<dbReference type="EC" id="2.1.1.357" evidence="12"/>
<keyword evidence="6" id="KW-0949">S-adenosyl-L-methionine</keyword>
<dbReference type="InterPro" id="IPR003616">
    <property type="entry name" value="Post-SET_dom"/>
</dbReference>
<evidence type="ECO:0000256" key="13">
    <source>
        <dbReference type="ARBA" id="ARBA00067917"/>
    </source>
</evidence>
<dbReference type="KEGG" id="lve:103084286"/>
<keyword evidence="9" id="KW-0156">Chromatin regulator</keyword>
<dbReference type="FunFam" id="2.170.270.10:FF:000041">
    <property type="entry name" value="Histone-lysine N-methyltransferase SETMAR"/>
    <property type="match status" value="1"/>
</dbReference>
<dbReference type="PROSITE" id="PS50867">
    <property type="entry name" value="PRE_SET"/>
    <property type="match status" value="1"/>
</dbReference>
<evidence type="ECO:0000256" key="6">
    <source>
        <dbReference type="ARBA" id="ARBA00022691"/>
    </source>
</evidence>
<gene>
    <name evidence="19" type="primary">SETMAR</name>
</gene>
<sequence>MAASEEEPEALTEQLDVARRLENLPVSAWPPGTEPEPFQYTPDHVAGPGGDTDPTLITFPGCVCLKTPCLPGTCSCLRREKNYDDNLCLRHIGSEAKCAEPVFECNVLCQCSDHCRNRVVQRGLQFHLQVFKTDRKGWGLRTLDFIPKGRFVCEYAGEVLGFPEVQRRIQLQTVHDSNYIIAVREHVYNGQVMETFVDPTSVGNIGRFLNHSCEPNLLMIPVRINSMVPKLALFAAKDIVPEEELSYDYSGRFLNLPDSEDKERLDNGKLRKPCYCGAESCAAFLPYDSSLYCPLEKPNTMEENEEESSVFGSALPGFPSYKQLTLRVSLCSGKELAPHSRGAQWLSAIWSRHTVPLAIGQVCNPPGGGNSSHEVVQPSEGSRVQVRHDFFSDSGRLFVALSLWWAGGRLHSGIPDSKRSCQVCSGFEQHSDTCSSRTLRREPDT</sequence>
<dbReference type="Proteomes" id="UP000265300">
    <property type="component" value="Unplaced"/>
</dbReference>
<dbReference type="PANTHER" id="PTHR46223">
    <property type="entry name" value="HISTONE-LYSINE N-METHYLTRANSFERASE SUV39H"/>
    <property type="match status" value="1"/>
</dbReference>
<dbReference type="SMART" id="SM00468">
    <property type="entry name" value="PreSET"/>
    <property type="match status" value="1"/>
</dbReference>
<feature type="domain" description="Post-SET" evidence="17">
    <location>
        <begin position="270"/>
        <end position="286"/>
    </location>
</feature>
<evidence type="ECO:0000256" key="5">
    <source>
        <dbReference type="ARBA" id="ARBA00022679"/>
    </source>
</evidence>
<evidence type="ECO:0000256" key="10">
    <source>
        <dbReference type="ARBA" id="ARBA00023242"/>
    </source>
</evidence>
<keyword evidence="7" id="KW-0479">Metal-binding</keyword>
<dbReference type="FunCoup" id="A0A340WKL2">
    <property type="interactions" value="50"/>
</dbReference>
<dbReference type="SMART" id="SM00317">
    <property type="entry name" value="SET"/>
    <property type="match status" value="1"/>
</dbReference>
<name>A0A340WKL2_LIPVE</name>
<accession>A0A340WKL2</accession>
<evidence type="ECO:0000256" key="8">
    <source>
        <dbReference type="ARBA" id="ARBA00022833"/>
    </source>
</evidence>
<feature type="domain" description="Pre-SET" evidence="16">
    <location>
        <begin position="60"/>
        <end position="123"/>
    </location>
</feature>